<protein>
    <submittedName>
        <fullName evidence="2">Uncharacterized protein</fullName>
    </submittedName>
</protein>
<evidence type="ECO:0000313" key="1">
    <source>
        <dbReference type="Proteomes" id="UP000515153"/>
    </source>
</evidence>
<accession>A0A6P8BAD9</accession>
<proteinExistence type="predicted"/>
<reference evidence="2" key="1">
    <citation type="journal article" date="2019" name="Mol. Biol. Evol.">
        <title>Blast fungal genomes show frequent chromosomal changes, gene gains and losses, and effector gene turnover.</title>
        <authorList>
            <person name="Gomez Luciano L.B."/>
            <person name="Jason Tsai I."/>
            <person name="Chuma I."/>
            <person name="Tosa Y."/>
            <person name="Chen Y.H."/>
            <person name="Li J.Y."/>
            <person name="Li M.Y."/>
            <person name="Jade Lu M.Y."/>
            <person name="Nakayashiki H."/>
            <person name="Li W.H."/>
        </authorList>
    </citation>
    <scope>NUCLEOTIDE SEQUENCE</scope>
    <source>
        <strain evidence="2">NI907</strain>
    </source>
</reference>
<gene>
    <name evidence="2" type="ORF">PgNI_03112</name>
</gene>
<dbReference type="Proteomes" id="UP000515153">
    <property type="component" value="Unplaced"/>
</dbReference>
<dbReference type="RefSeq" id="XP_030984142.1">
    <property type="nucleotide sequence ID" value="XM_031123167.1"/>
</dbReference>
<evidence type="ECO:0000313" key="2">
    <source>
        <dbReference type="RefSeq" id="XP_030984142.1"/>
    </source>
</evidence>
<feature type="non-terminal residue" evidence="2">
    <location>
        <position position="1"/>
    </location>
</feature>
<keyword evidence="1" id="KW-1185">Reference proteome</keyword>
<dbReference type="KEGG" id="pgri:PgNI_03112"/>
<organism evidence="1 2">
    <name type="scientific">Pyricularia grisea</name>
    <name type="common">Crabgrass-specific blast fungus</name>
    <name type="synonym">Magnaporthe grisea</name>
    <dbReference type="NCBI Taxonomy" id="148305"/>
    <lineage>
        <taxon>Eukaryota</taxon>
        <taxon>Fungi</taxon>
        <taxon>Dikarya</taxon>
        <taxon>Ascomycota</taxon>
        <taxon>Pezizomycotina</taxon>
        <taxon>Sordariomycetes</taxon>
        <taxon>Sordariomycetidae</taxon>
        <taxon>Magnaporthales</taxon>
        <taxon>Pyriculariaceae</taxon>
        <taxon>Pyricularia</taxon>
    </lineage>
</organism>
<reference evidence="2" key="2">
    <citation type="submission" date="2019-10" db="EMBL/GenBank/DDBJ databases">
        <authorList>
            <consortium name="NCBI Genome Project"/>
        </authorList>
    </citation>
    <scope>NUCLEOTIDE SEQUENCE</scope>
    <source>
        <strain evidence="2">NI907</strain>
    </source>
</reference>
<dbReference type="GeneID" id="41958077"/>
<name>A0A6P8BAD9_PYRGI</name>
<sequence>KTKNIYNVRSSKLKRLAIVLFEVCGVYSIADGAACYTLKIVSAKFSAKMASLHASIEQEAQPCTAFPPPGVPAASEPDDIPEQSTLVDFLSKDSQALNWRVDFIDSESANHQPYA</sequence>
<dbReference type="AlphaFoldDB" id="A0A6P8BAD9"/>
<reference evidence="2" key="3">
    <citation type="submission" date="2025-08" db="UniProtKB">
        <authorList>
            <consortium name="RefSeq"/>
        </authorList>
    </citation>
    <scope>IDENTIFICATION</scope>
    <source>
        <strain evidence="2">NI907</strain>
    </source>
</reference>